<evidence type="ECO:0000313" key="12">
    <source>
        <dbReference type="EMBL" id="KAA1194418.1"/>
    </source>
</evidence>
<dbReference type="EC" id="2.1.1.193" evidence="10"/>
<evidence type="ECO:0000256" key="7">
    <source>
        <dbReference type="ARBA" id="ARBA00022691"/>
    </source>
</evidence>
<evidence type="ECO:0000256" key="3">
    <source>
        <dbReference type="ARBA" id="ARBA00022490"/>
    </source>
</evidence>
<proteinExistence type="inferred from homology"/>
<evidence type="ECO:0000256" key="9">
    <source>
        <dbReference type="ARBA" id="ARBA00047944"/>
    </source>
</evidence>
<keyword evidence="6 10" id="KW-0808">Transferase</keyword>
<dbReference type="PIRSF" id="PIRSF015601">
    <property type="entry name" value="MTase_slr0722"/>
    <property type="match status" value="1"/>
</dbReference>
<sequence length="235" mass="26052">MNLLLFTPEERRPDGTVAVGDRRLQHLREVHGKKPGERVRAGELGGLMGDAEIVSLSENEALLRPSLHTSPPGKLPLILVVALPRPKMLRRVLRSAAEQGVAEIRLLHSYRVEKSYWQTPVLKEATIREYLLQGLQQSRDTILPRVSCERRFKPFVEDTLPGLTRGRRALLAHPGDHPPCPRGIAAPTVLVIGPEGGFIPYEVEKLQQAGCETVSLGPRILRVETAVTALVARLF</sequence>
<dbReference type="Gene3D" id="3.40.1280.10">
    <property type="match status" value="1"/>
</dbReference>
<name>A0A5B0X748_9GAMM</name>
<dbReference type="GO" id="GO:0070475">
    <property type="term" value="P:rRNA base methylation"/>
    <property type="evidence" value="ECO:0007669"/>
    <property type="project" value="TreeGrafter"/>
</dbReference>
<dbReference type="PANTHER" id="PTHR30027">
    <property type="entry name" value="RIBOSOMAL RNA SMALL SUBUNIT METHYLTRANSFERASE E"/>
    <property type="match status" value="1"/>
</dbReference>
<dbReference type="RefSeq" id="WP_149609887.1">
    <property type="nucleotide sequence ID" value="NZ_VTUX01000001.1"/>
</dbReference>
<dbReference type="InterPro" id="IPR046886">
    <property type="entry name" value="RsmE_MTase_dom"/>
</dbReference>
<dbReference type="SUPFAM" id="SSF75217">
    <property type="entry name" value="alpha/beta knot"/>
    <property type="match status" value="1"/>
</dbReference>
<feature type="domain" description="Ribosomal RNA small subunit methyltransferase E methyltransferase" evidence="11">
    <location>
        <begin position="74"/>
        <end position="233"/>
    </location>
</feature>
<dbReference type="GO" id="GO:0005737">
    <property type="term" value="C:cytoplasm"/>
    <property type="evidence" value="ECO:0007669"/>
    <property type="project" value="UniProtKB-SubCell"/>
</dbReference>
<evidence type="ECO:0000259" key="11">
    <source>
        <dbReference type="Pfam" id="PF04452"/>
    </source>
</evidence>
<dbReference type="InterPro" id="IPR006700">
    <property type="entry name" value="RsmE"/>
</dbReference>
<keyword evidence="4 10" id="KW-0698">rRNA processing</keyword>
<evidence type="ECO:0000256" key="4">
    <source>
        <dbReference type="ARBA" id="ARBA00022552"/>
    </source>
</evidence>
<evidence type="ECO:0000256" key="5">
    <source>
        <dbReference type="ARBA" id="ARBA00022603"/>
    </source>
</evidence>
<organism evidence="12 13">
    <name type="scientific">Pseudohalioglobus sediminis</name>
    <dbReference type="NCBI Taxonomy" id="2606449"/>
    <lineage>
        <taxon>Bacteria</taxon>
        <taxon>Pseudomonadati</taxon>
        <taxon>Pseudomonadota</taxon>
        <taxon>Gammaproteobacteria</taxon>
        <taxon>Cellvibrionales</taxon>
        <taxon>Halieaceae</taxon>
        <taxon>Pseudohalioglobus</taxon>
    </lineage>
</organism>
<comment type="caution">
    <text evidence="12">The sequence shown here is derived from an EMBL/GenBank/DDBJ whole genome shotgun (WGS) entry which is preliminary data.</text>
</comment>
<gene>
    <name evidence="12" type="ORF">F0M18_03010</name>
</gene>
<keyword evidence="5 10" id="KW-0489">Methyltransferase</keyword>
<dbReference type="NCBIfam" id="TIGR00046">
    <property type="entry name" value="RsmE family RNA methyltransferase"/>
    <property type="match status" value="1"/>
</dbReference>
<accession>A0A5B0X748</accession>
<dbReference type="Proteomes" id="UP000323708">
    <property type="component" value="Unassembled WGS sequence"/>
</dbReference>
<evidence type="ECO:0000313" key="13">
    <source>
        <dbReference type="Proteomes" id="UP000323708"/>
    </source>
</evidence>
<evidence type="ECO:0000256" key="8">
    <source>
        <dbReference type="ARBA" id="ARBA00025699"/>
    </source>
</evidence>
<keyword evidence="13" id="KW-1185">Reference proteome</keyword>
<comment type="catalytic activity">
    <reaction evidence="9 10">
        <text>uridine(1498) in 16S rRNA + S-adenosyl-L-methionine = N(3)-methyluridine(1498) in 16S rRNA + S-adenosyl-L-homocysteine + H(+)</text>
        <dbReference type="Rhea" id="RHEA:42920"/>
        <dbReference type="Rhea" id="RHEA-COMP:10283"/>
        <dbReference type="Rhea" id="RHEA-COMP:10284"/>
        <dbReference type="ChEBI" id="CHEBI:15378"/>
        <dbReference type="ChEBI" id="CHEBI:57856"/>
        <dbReference type="ChEBI" id="CHEBI:59789"/>
        <dbReference type="ChEBI" id="CHEBI:65315"/>
        <dbReference type="ChEBI" id="CHEBI:74502"/>
        <dbReference type="EC" id="2.1.1.193"/>
    </reaction>
</comment>
<dbReference type="EMBL" id="VTUX01000001">
    <property type="protein sequence ID" value="KAA1194418.1"/>
    <property type="molecule type" value="Genomic_DNA"/>
</dbReference>
<comment type="function">
    <text evidence="8 10">Specifically methylates the N3 position of the uracil ring of uridine 1498 (m3U1498) in 16S rRNA. Acts on the fully assembled 30S ribosomal subunit.</text>
</comment>
<dbReference type="Pfam" id="PF04452">
    <property type="entry name" value="Methyltrans_RNA"/>
    <property type="match status" value="1"/>
</dbReference>
<dbReference type="AlphaFoldDB" id="A0A5B0X748"/>
<evidence type="ECO:0000256" key="6">
    <source>
        <dbReference type="ARBA" id="ARBA00022679"/>
    </source>
</evidence>
<dbReference type="InterPro" id="IPR029028">
    <property type="entry name" value="Alpha/beta_knot_MTases"/>
</dbReference>
<comment type="similarity">
    <text evidence="2 10">Belongs to the RNA methyltransferase RsmE family.</text>
</comment>
<evidence type="ECO:0000256" key="2">
    <source>
        <dbReference type="ARBA" id="ARBA00005528"/>
    </source>
</evidence>
<dbReference type="NCBIfam" id="NF008700">
    <property type="entry name" value="PRK11713.5-4"/>
    <property type="match status" value="1"/>
</dbReference>
<reference evidence="12 13" key="1">
    <citation type="submission" date="2019-09" db="EMBL/GenBank/DDBJ databases">
        <authorList>
            <person name="Chen X.-Y."/>
        </authorList>
    </citation>
    <scope>NUCLEOTIDE SEQUENCE [LARGE SCALE GENOMIC DNA]</scope>
    <source>
        <strain evidence="12 13">NY5</strain>
    </source>
</reference>
<dbReference type="CDD" id="cd18084">
    <property type="entry name" value="RsmE-like"/>
    <property type="match status" value="1"/>
</dbReference>
<keyword evidence="7 10" id="KW-0949">S-adenosyl-L-methionine</keyword>
<comment type="subcellular location">
    <subcellularLocation>
        <location evidence="1 10">Cytoplasm</location>
    </subcellularLocation>
</comment>
<dbReference type="PANTHER" id="PTHR30027:SF3">
    <property type="entry name" value="16S RRNA (URACIL(1498)-N(3))-METHYLTRANSFERASE"/>
    <property type="match status" value="1"/>
</dbReference>
<evidence type="ECO:0000256" key="1">
    <source>
        <dbReference type="ARBA" id="ARBA00004496"/>
    </source>
</evidence>
<dbReference type="InterPro" id="IPR029026">
    <property type="entry name" value="tRNA_m1G_MTases_N"/>
</dbReference>
<evidence type="ECO:0000256" key="10">
    <source>
        <dbReference type="PIRNR" id="PIRNR015601"/>
    </source>
</evidence>
<dbReference type="GO" id="GO:0070042">
    <property type="term" value="F:rRNA (uridine-N3-)-methyltransferase activity"/>
    <property type="evidence" value="ECO:0007669"/>
    <property type="project" value="TreeGrafter"/>
</dbReference>
<protein>
    <recommendedName>
        <fullName evidence="10">Ribosomal RNA small subunit methyltransferase E</fullName>
        <ecNumber evidence="10">2.1.1.193</ecNumber>
    </recommendedName>
</protein>
<keyword evidence="3 10" id="KW-0963">Cytoplasm</keyword>